<reference evidence="1 2" key="1">
    <citation type="submission" date="2019-11" db="EMBL/GenBank/DDBJ databases">
        <title>Venturia inaequalis Genome Resource.</title>
        <authorList>
            <person name="Lichtner F.J."/>
        </authorList>
    </citation>
    <scope>NUCLEOTIDE SEQUENCE [LARGE SCALE GENOMIC DNA]</scope>
    <source>
        <strain evidence="1">Bline_iso_100314</strain>
    </source>
</reference>
<evidence type="ECO:0000313" key="2">
    <source>
        <dbReference type="Proteomes" id="UP000433883"/>
    </source>
</evidence>
<dbReference type="Proteomes" id="UP000433883">
    <property type="component" value="Unassembled WGS sequence"/>
</dbReference>
<proteinExistence type="predicted"/>
<dbReference type="EMBL" id="WNWQ01000117">
    <property type="protein sequence ID" value="KAE9978151.1"/>
    <property type="molecule type" value="Genomic_DNA"/>
</dbReference>
<name>A0A8H3UX41_VENIN</name>
<gene>
    <name evidence="1" type="ORF">BLS_000829</name>
</gene>
<evidence type="ECO:0000313" key="1">
    <source>
        <dbReference type="EMBL" id="KAE9978151.1"/>
    </source>
</evidence>
<comment type="caution">
    <text evidence="1">The sequence shown here is derived from an EMBL/GenBank/DDBJ whole genome shotgun (WGS) entry which is preliminary data.</text>
</comment>
<accession>A0A8H3UX41</accession>
<sequence length="192" mass="22112">MIPAVSILRDGSLVNWQSVWAEMVAGRQEPTQDQVETDVLWDTYMSSKHLHLHLRGMLVCFEAAHKENLTGLTFHCKIPHSNSKRQLNEEYTPSVFLDDKSDKSGDLQPFAAILLFCQIPNSRGVDVDEERYRYLLLRPTKDGLSPSDAGNENASIIYERVGMLELTWKPEDGFFEESEWFLHAKWDDVIIR</sequence>
<organism evidence="1 2">
    <name type="scientific">Venturia inaequalis</name>
    <name type="common">Apple scab fungus</name>
    <dbReference type="NCBI Taxonomy" id="5025"/>
    <lineage>
        <taxon>Eukaryota</taxon>
        <taxon>Fungi</taxon>
        <taxon>Dikarya</taxon>
        <taxon>Ascomycota</taxon>
        <taxon>Pezizomycotina</taxon>
        <taxon>Dothideomycetes</taxon>
        <taxon>Pleosporomycetidae</taxon>
        <taxon>Venturiales</taxon>
        <taxon>Venturiaceae</taxon>
        <taxon>Venturia</taxon>
    </lineage>
</organism>
<protein>
    <submittedName>
        <fullName evidence="1">Uncharacterized protein</fullName>
    </submittedName>
</protein>
<dbReference type="AlphaFoldDB" id="A0A8H3UX41"/>